<gene>
    <name evidence="4" type="ORF">PEVE_00026217</name>
</gene>
<keyword evidence="2" id="KW-0812">Transmembrane</keyword>
<name>A0ABN8SV52_9CNID</name>
<evidence type="ECO:0000256" key="2">
    <source>
        <dbReference type="SAM" id="Phobius"/>
    </source>
</evidence>
<dbReference type="PANTHER" id="PTHR24252:SF7">
    <property type="entry name" value="HYALIN"/>
    <property type="match status" value="1"/>
</dbReference>
<dbReference type="SMART" id="SM00020">
    <property type="entry name" value="Tryp_SPc"/>
    <property type="match status" value="1"/>
</dbReference>
<keyword evidence="1" id="KW-1015">Disulfide bond</keyword>
<dbReference type="Gene3D" id="2.40.10.10">
    <property type="entry name" value="Trypsin-like serine proteases"/>
    <property type="match status" value="1"/>
</dbReference>
<dbReference type="InterPro" id="IPR043504">
    <property type="entry name" value="Peptidase_S1_PA_chymotrypsin"/>
</dbReference>
<dbReference type="InterPro" id="IPR033116">
    <property type="entry name" value="TRYPSIN_SER"/>
</dbReference>
<feature type="transmembrane region" description="Helical" evidence="2">
    <location>
        <begin position="32"/>
        <end position="55"/>
    </location>
</feature>
<proteinExistence type="predicted"/>
<dbReference type="Pfam" id="PF00089">
    <property type="entry name" value="Trypsin"/>
    <property type="match status" value="1"/>
</dbReference>
<dbReference type="SUPFAM" id="SSF50494">
    <property type="entry name" value="Trypsin-like serine proteases"/>
    <property type="match status" value="1"/>
</dbReference>
<dbReference type="CDD" id="cd00190">
    <property type="entry name" value="Tryp_SPc"/>
    <property type="match status" value="1"/>
</dbReference>
<reference evidence="4 5" key="1">
    <citation type="submission" date="2022-05" db="EMBL/GenBank/DDBJ databases">
        <authorList>
            <consortium name="Genoscope - CEA"/>
            <person name="William W."/>
        </authorList>
    </citation>
    <scope>NUCLEOTIDE SEQUENCE [LARGE SCALE GENOMIC DNA]</scope>
</reference>
<keyword evidence="2" id="KW-0472">Membrane</keyword>
<dbReference type="PANTHER" id="PTHR24252">
    <property type="entry name" value="ACROSIN-RELATED"/>
    <property type="match status" value="1"/>
</dbReference>
<dbReference type="PROSITE" id="PS00135">
    <property type="entry name" value="TRYPSIN_SER"/>
    <property type="match status" value="1"/>
</dbReference>
<evidence type="ECO:0000256" key="1">
    <source>
        <dbReference type="ARBA" id="ARBA00023157"/>
    </source>
</evidence>
<keyword evidence="5" id="KW-1185">Reference proteome</keyword>
<organism evidence="4 5">
    <name type="scientific">Porites evermanni</name>
    <dbReference type="NCBI Taxonomy" id="104178"/>
    <lineage>
        <taxon>Eukaryota</taxon>
        <taxon>Metazoa</taxon>
        <taxon>Cnidaria</taxon>
        <taxon>Anthozoa</taxon>
        <taxon>Hexacorallia</taxon>
        <taxon>Scleractinia</taxon>
        <taxon>Fungiina</taxon>
        <taxon>Poritidae</taxon>
        <taxon>Porites</taxon>
    </lineage>
</organism>
<evidence type="ECO:0000313" key="4">
    <source>
        <dbReference type="EMBL" id="CAH3193633.1"/>
    </source>
</evidence>
<dbReference type="InterPro" id="IPR009003">
    <property type="entry name" value="Peptidase_S1_PA"/>
</dbReference>
<evidence type="ECO:0000259" key="3">
    <source>
        <dbReference type="PROSITE" id="PS50240"/>
    </source>
</evidence>
<dbReference type="EMBL" id="CALNXI010003546">
    <property type="protein sequence ID" value="CAH3193633.1"/>
    <property type="molecule type" value="Genomic_DNA"/>
</dbReference>
<comment type="caution">
    <text evidence="4">The sequence shown here is derived from an EMBL/GenBank/DDBJ whole genome shotgun (WGS) entry which is preliminary data.</text>
</comment>
<sequence length="466" mass="53392">MTSCFVLDNTIQYKNFVRFLYKITLKLRFNKYIYVLWSSTMKLSVFLGIITTLIAESTGKGTGRKNGFTERQSFHLPQSEIISQTFSKPRAMLNKTKKTTLCYDKWSYCQNYVNKPEKLCERLTELNWSTLELRRKYLCLVQLYKIIHGYSDIDYTTYVDLTGPTRTRRNHDFKIRPRAARTNYFKFSFFNRLKPPATPKPPPEPPFPTNGPPLPPGACGMKPEKRIVGGTQARPGDWPWQAMLRSPRGWSFCGGTLIAPQWVLTASQCLWRKRPQDLRVRYYGSHYRKGNDPTTQQDFEIERIIMHEHYKRPFGMSNDIALLKLSTPAKLNKRVGLACLPDKSVDLPINDINKKCWITGWGTLASGGSSATELMQAKVPLVSKERCLKSYPRRIHDSMLCAGHDEGGVDTCQGDSGGPLVCKYGGKWHVEGATSWGYRCAAKGYFGVYANVRYLLDWINENMAKY</sequence>
<dbReference type="InterPro" id="IPR001254">
    <property type="entry name" value="Trypsin_dom"/>
</dbReference>
<dbReference type="PRINTS" id="PR00722">
    <property type="entry name" value="CHYMOTRYPSIN"/>
</dbReference>
<keyword evidence="2" id="KW-1133">Transmembrane helix</keyword>
<dbReference type="Proteomes" id="UP001159427">
    <property type="component" value="Unassembled WGS sequence"/>
</dbReference>
<feature type="domain" description="Peptidase S1" evidence="3">
    <location>
        <begin position="227"/>
        <end position="464"/>
    </location>
</feature>
<protein>
    <recommendedName>
        <fullName evidence="3">Peptidase S1 domain-containing protein</fullName>
    </recommendedName>
</protein>
<dbReference type="InterPro" id="IPR001314">
    <property type="entry name" value="Peptidase_S1A"/>
</dbReference>
<evidence type="ECO:0000313" key="5">
    <source>
        <dbReference type="Proteomes" id="UP001159427"/>
    </source>
</evidence>
<dbReference type="PROSITE" id="PS50240">
    <property type="entry name" value="TRYPSIN_DOM"/>
    <property type="match status" value="1"/>
</dbReference>
<accession>A0ABN8SV52</accession>